<evidence type="ECO:0000256" key="5">
    <source>
        <dbReference type="ARBA" id="ARBA00022989"/>
    </source>
</evidence>
<dbReference type="InterPro" id="IPR003369">
    <property type="entry name" value="TatA/B/E"/>
</dbReference>
<name>A0A557SSL7_9ARCH</name>
<proteinExistence type="predicted"/>
<comment type="subcellular location">
    <subcellularLocation>
        <location evidence="1">Membrane</location>
        <topology evidence="1">Single-pass membrane protein</topology>
    </subcellularLocation>
</comment>
<comment type="caution">
    <text evidence="9">The sequence shown here is derived from an EMBL/GenBank/DDBJ whole genome shotgun (WGS) entry which is preliminary data.</text>
</comment>
<protein>
    <submittedName>
        <fullName evidence="9">Uncharacterized protein</fullName>
    </submittedName>
</protein>
<dbReference type="OrthoDB" id="10785at2157"/>
<evidence type="ECO:0000256" key="4">
    <source>
        <dbReference type="ARBA" id="ARBA00022927"/>
    </source>
</evidence>
<evidence type="ECO:0000256" key="1">
    <source>
        <dbReference type="ARBA" id="ARBA00004167"/>
    </source>
</evidence>
<keyword evidence="4" id="KW-0653">Protein transport</keyword>
<dbReference type="Gene3D" id="1.20.5.3310">
    <property type="match status" value="1"/>
</dbReference>
<keyword evidence="10" id="KW-1185">Reference proteome</keyword>
<keyword evidence="2" id="KW-0813">Transport</keyword>
<evidence type="ECO:0000313" key="10">
    <source>
        <dbReference type="Proteomes" id="UP000315289"/>
    </source>
</evidence>
<sequence length="123" mass="14218">MFFPSYELNIAGSEWFIIFIVIIIFLFPKKIGSISKTMGKFVGEYEKAKGKIMDQKNMFASDTSVTANNHIYKGPQIQRPISSEREKLEIIAKSLNINSDNMVDDELRNLISFRLKESQNKEY</sequence>
<evidence type="ECO:0000256" key="8">
    <source>
        <dbReference type="SAM" id="Phobius"/>
    </source>
</evidence>
<dbReference type="AlphaFoldDB" id="A0A557SSL7"/>
<evidence type="ECO:0000256" key="7">
    <source>
        <dbReference type="ARBA" id="ARBA00023136"/>
    </source>
</evidence>
<keyword evidence="6" id="KW-0811">Translocation</keyword>
<keyword evidence="3 8" id="KW-0812">Transmembrane</keyword>
<dbReference type="Proteomes" id="UP000315289">
    <property type="component" value="Unassembled WGS sequence"/>
</dbReference>
<evidence type="ECO:0000256" key="3">
    <source>
        <dbReference type="ARBA" id="ARBA00022692"/>
    </source>
</evidence>
<evidence type="ECO:0000313" key="9">
    <source>
        <dbReference type="EMBL" id="TVP39585.1"/>
    </source>
</evidence>
<reference evidence="9 10" key="1">
    <citation type="journal article" date="2019" name="Front. Microbiol.">
        <title>Ammonia Oxidation by the Arctic Terrestrial Thaumarchaeote Candidatus Nitrosocosmicus arcticus Is Stimulated by Increasing Temperatures.</title>
        <authorList>
            <person name="Alves R.J.E."/>
            <person name="Kerou M."/>
            <person name="Zappe A."/>
            <person name="Bittner R."/>
            <person name="Abby S.S."/>
            <person name="Schmidt H.A."/>
            <person name="Pfeifer K."/>
            <person name="Schleper C."/>
        </authorList>
    </citation>
    <scope>NUCLEOTIDE SEQUENCE [LARGE SCALE GENOMIC DNA]</scope>
    <source>
        <strain evidence="9 10">Kfb</strain>
    </source>
</reference>
<accession>A0A557SSL7</accession>
<keyword evidence="7 8" id="KW-0472">Membrane</keyword>
<dbReference type="Pfam" id="PF02416">
    <property type="entry name" value="TatA_B_E"/>
    <property type="match status" value="1"/>
</dbReference>
<evidence type="ECO:0000256" key="2">
    <source>
        <dbReference type="ARBA" id="ARBA00022448"/>
    </source>
</evidence>
<dbReference type="EMBL" id="VOAH01000014">
    <property type="protein sequence ID" value="TVP39585.1"/>
    <property type="molecule type" value="Genomic_DNA"/>
</dbReference>
<feature type="transmembrane region" description="Helical" evidence="8">
    <location>
        <begin position="6"/>
        <end position="27"/>
    </location>
</feature>
<dbReference type="RefSeq" id="WP_144733376.1">
    <property type="nucleotide sequence ID" value="NZ_ML675589.1"/>
</dbReference>
<organism evidence="9 10">
    <name type="scientific">Candidatus Nitrosocosmicus arcticus</name>
    <dbReference type="NCBI Taxonomy" id="2035267"/>
    <lineage>
        <taxon>Archaea</taxon>
        <taxon>Nitrososphaerota</taxon>
        <taxon>Nitrososphaeria</taxon>
        <taxon>Nitrososphaerales</taxon>
        <taxon>Nitrososphaeraceae</taxon>
        <taxon>Candidatus Nitrosocosmicus</taxon>
    </lineage>
</organism>
<evidence type="ECO:0000256" key="6">
    <source>
        <dbReference type="ARBA" id="ARBA00023010"/>
    </source>
</evidence>
<keyword evidence="5 8" id="KW-1133">Transmembrane helix</keyword>
<gene>
    <name evidence="9" type="ORF">NARC_140040</name>
</gene>